<feature type="domain" description="CBS" evidence="4">
    <location>
        <begin position="309"/>
        <end position="366"/>
    </location>
</feature>
<dbReference type="Proteomes" id="UP000187406">
    <property type="component" value="Unassembled WGS sequence"/>
</dbReference>
<dbReference type="InterPro" id="IPR046342">
    <property type="entry name" value="CBS_dom_sf"/>
</dbReference>
<evidence type="ECO:0000256" key="3">
    <source>
        <dbReference type="PROSITE-ProRule" id="PRU00703"/>
    </source>
</evidence>
<evidence type="ECO:0000313" key="6">
    <source>
        <dbReference type="Proteomes" id="UP000187406"/>
    </source>
</evidence>
<keyword evidence="1" id="KW-0677">Repeat</keyword>
<comment type="caution">
    <text evidence="5">The sequence shown here is derived from an EMBL/GenBank/DDBJ whole genome shotgun (WGS) entry which is preliminary data.</text>
</comment>
<feature type="non-terminal residue" evidence="5">
    <location>
        <position position="1"/>
    </location>
</feature>
<keyword evidence="2 3" id="KW-0129">CBS domain</keyword>
<keyword evidence="6" id="KW-1185">Reference proteome</keyword>
<dbReference type="GO" id="GO:0005634">
    <property type="term" value="C:nucleus"/>
    <property type="evidence" value="ECO:0007669"/>
    <property type="project" value="TreeGrafter"/>
</dbReference>
<dbReference type="PANTHER" id="PTHR13780:SF101">
    <property type="entry name" value="SNF1-RELATED PROTEIN KINASE REGULATORY SUBUNIT GAMMA-LIKE PV42A"/>
    <property type="match status" value="1"/>
</dbReference>
<evidence type="ECO:0000256" key="1">
    <source>
        <dbReference type="ARBA" id="ARBA00022737"/>
    </source>
</evidence>
<evidence type="ECO:0000313" key="5">
    <source>
        <dbReference type="EMBL" id="GAV81489.1"/>
    </source>
</evidence>
<feature type="non-terminal residue" evidence="5">
    <location>
        <position position="370"/>
    </location>
</feature>
<dbReference type="PANTHER" id="PTHR13780">
    <property type="entry name" value="AMP-ACTIVATED PROTEIN KINASE, GAMMA REGULATORY SUBUNIT"/>
    <property type="match status" value="1"/>
</dbReference>
<name>A0A1Q3CMM2_CEPFO</name>
<dbReference type="OrthoDB" id="449052at2759"/>
<dbReference type="EMBL" id="BDDD01002417">
    <property type="protein sequence ID" value="GAV81489.1"/>
    <property type="molecule type" value="Genomic_DNA"/>
</dbReference>
<dbReference type="Pfam" id="PF00571">
    <property type="entry name" value="CBS"/>
    <property type="match status" value="1"/>
</dbReference>
<dbReference type="PROSITE" id="PS51371">
    <property type="entry name" value="CBS"/>
    <property type="match status" value="1"/>
</dbReference>
<dbReference type="InParanoid" id="A0A1Q3CMM2"/>
<protein>
    <submittedName>
        <fullName evidence="5">CBS domain-containing protein</fullName>
    </submittedName>
</protein>
<evidence type="ECO:0000259" key="4">
    <source>
        <dbReference type="PROSITE" id="PS51371"/>
    </source>
</evidence>
<gene>
    <name evidence="5" type="ORF">CFOL_v3_24944</name>
</gene>
<dbReference type="InterPro" id="IPR000644">
    <property type="entry name" value="CBS_dom"/>
</dbReference>
<dbReference type="InterPro" id="IPR050511">
    <property type="entry name" value="AMPK_gamma/SDS23_families"/>
</dbReference>
<evidence type="ECO:0000256" key="2">
    <source>
        <dbReference type="ARBA" id="ARBA00023122"/>
    </source>
</evidence>
<proteinExistence type="predicted"/>
<sequence length="370" mass="40541">TSDANVSADNQRLRDKKVKDLTVVDKRRLVEVPTATLSHTLNPLMANQVVAVPVAAPPGHWIGAGGSMIMAEDKKTGVVRKHYIGMVTMLYILAHIAGVDVVDGGDNESDLDRKMGAPVSSLIGHCLEGLSLWTLSPNTSILDCMGVFSKGIHRALVPKDGHMENITGVEPLESASSYQMITQMDLLRFLKNHNSSELDGIISRSVMELGAVNECVYAITDRTRVIDAIQCIRAGLLNAVPVVQSSDSLDEDPKQHINGRFRKLIGTFSSTDLRSCHLATLQKWLPLSAIEFTETVLTSSLYATSKTEISSRQLVTCHIDSPLAEVIDKAVTKHVHRVCVVDQECFLVDLISLTDIIRVIRVELVSYQHI</sequence>
<dbReference type="FunCoup" id="A0A1Q3CMM2">
    <property type="interactions" value="200"/>
</dbReference>
<dbReference type="SMART" id="SM00116">
    <property type="entry name" value="CBS"/>
    <property type="match status" value="2"/>
</dbReference>
<dbReference type="AlphaFoldDB" id="A0A1Q3CMM2"/>
<dbReference type="Gene3D" id="3.10.580.10">
    <property type="entry name" value="CBS-domain"/>
    <property type="match status" value="2"/>
</dbReference>
<dbReference type="SUPFAM" id="SSF54631">
    <property type="entry name" value="CBS-domain pair"/>
    <property type="match status" value="2"/>
</dbReference>
<reference evidence="6" key="1">
    <citation type="submission" date="2016-04" db="EMBL/GenBank/DDBJ databases">
        <title>Cephalotus genome sequencing.</title>
        <authorList>
            <person name="Fukushima K."/>
            <person name="Hasebe M."/>
            <person name="Fang X."/>
        </authorList>
    </citation>
    <scope>NUCLEOTIDE SEQUENCE [LARGE SCALE GENOMIC DNA]</scope>
    <source>
        <strain evidence="6">cv. St1</strain>
    </source>
</reference>
<dbReference type="GO" id="GO:0005737">
    <property type="term" value="C:cytoplasm"/>
    <property type="evidence" value="ECO:0007669"/>
    <property type="project" value="TreeGrafter"/>
</dbReference>
<accession>A0A1Q3CMM2</accession>
<dbReference type="STRING" id="3775.A0A1Q3CMM2"/>
<organism evidence="5 6">
    <name type="scientific">Cephalotus follicularis</name>
    <name type="common">Albany pitcher plant</name>
    <dbReference type="NCBI Taxonomy" id="3775"/>
    <lineage>
        <taxon>Eukaryota</taxon>
        <taxon>Viridiplantae</taxon>
        <taxon>Streptophyta</taxon>
        <taxon>Embryophyta</taxon>
        <taxon>Tracheophyta</taxon>
        <taxon>Spermatophyta</taxon>
        <taxon>Magnoliopsida</taxon>
        <taxon>eudicotyledons</taxon>
        <taxon>Gunneridae</taxon>
        <taxon>Pentapetalae</taxon>
        <taxon>rosids</taxon>
        <taxon>fabids</taxon>
        <taxon>Oxalidales</taxon>
        <taxon>Cephalotaceae</taxon>
        <taxon>Cephalotus</taxon>
    </lineage>
</organism>